<keyword evidence="3" id="KW-1185">Reference proteome</keyword>
<dbReference type="EMBL" id="QFFZ01000013">
    <property type="protein sequence ID" value="TEB11535.1"/>
    <property type="molecule type" value="Genomic_DNA"/>
</dbReference>
<evidence type="ECO:0000313" key="2">
    <source>
        <dbReference type="EMBL" id="TEB11535.1"/>
    </source>
</evidence>
<organism evidence="2 3">
    <name type="scientific">Pelotomaculum propionicicum</name>
    <dbReference type="NCBI Taxonomy" id="258475"/>
    <lineage>
        <taxon>Bacteria</taxon>
        <taxon>Bacillati</taxon>
        <taxon>Bacillota</taxon>
        <taxon>Clostridia</taxon>
        <taxon>Eubacteriales</taxon>
        <taxon>Desulfotomaculaceae</taxon>
        <taxon>Pelotomaculum</taxon>
    </lineage>
</organism>
<dbReference type="Proteomes" id="UP000297597">
    <property type="component" value="Unassembled WGS sequence"/>
</dbReference>
<gene>
    <name evidence="2" type="ORF">Pmgp_01549</name>
</gene>
<evidence type="ECO:0000313" key="3">
    <source>
        <dbReference type="Proteomes" id="UP000297597"/>
    </source>
</evidence>
<evidence type="ECO:0000256" key="1">
    <source>
        <dbReference type="SAM" id="MobiDB-lite"/>
    </source>
</evidence>
<feature type="compositionally biased region" description="Basic and acidic residues" evidence="1">
    <location>
        <begin position="316"/>
        <end position="330"/>
    </location>
</feature>
<accession>A0A4Y7RRA3</accession>
<reference evidence="2 3" key="1">
    <citation type="journal article" date="2018" name="Environ. Microbiol.">
        <title>Novel energy conservation strategies and behaviour of Pelotomaculum schinkii driving syntrophic propionate catabolism.</title>
        <authorList>
            <person name="Hidalgo-Ahumada C.A.P."/>
            <person name="Nobu M.K."/>
            <person name="Narihiro T."/>
            <person name="Tamaki H."/>
            <person name="Liu W.T."/>
            <person name="Kamagata Y."/>
            <person name="Stams A.J.M."/>
            <person name="Imachi H."/>
            <person name="Sousa D.Z."/>
        </authorList>
    </citation>
    <scope>NUCLEOTIDE SEQUENCE [LARGE SCALE GENOMIC DNA]</scope>
    <source>
        <strain evidence="2 3">MGP</strain>
    </source>
</reference>
<protein>
    <submittedName>
        <fullName evidence="2">Uncharacterized protein</fullName>
    </submittedName>
</protein>
<feature type="region of interest" description="Disordered" evidence="1">
    <location>
        <begin position="291"/>
        <end position="330"/>
    </location>
</feature>
<sequence>MLEQLLANQGKKLVIELVNGRKISGAVLSVNQQYLRLETEEGTGNIPLQAVYIVWEAPTRTLTQENMDEIAQKLRDSVKAEIACTGVQFICSQQYICRPPDFCSGAFACPGSYVPFKGGSQCPVAFACPGTQFFGIVGPEMAGHFEQDDLKTHIACTGFPGFTCARSYICRPPDTCTFRFACPGSYVPSFPSGGGACPFFACGPFQFGQPCTFAFQCGPFQFGGCGPFQFGGCGPFQFACRPFVFGGSQCGVPGGFICAGQQFFGIAPGPGGGGSQCGVPGGFICPGQQFIGVAGPPRPQQTTQPKPPFSPLEFSVKPEEPKDEDKPKKE</sequence>
<proteinExistence type="predicted"/>
<dbReference type="RefSeq" id="WP_134213430.1">
    <property type="nucleotide sequence ID" value="NZ_QFFZ01000013.1"/>
</dbReference>
<name>A0A4Y7RRA3_9FIRM</name>
<comment type="caution">
    <text evidence="2">The sequence shown here is derived from an EMBL/GenBank/DDBJ whole genome shotgun (WGS) entry which is preliminary data.</text>
</comment>
<dbReference type="AlphaFoldDB" id="A0A4Y7RRA3"/>
<dbReference type="OrthoDB" id="1805967at2"/>